<organism evidence="18">
    <name type="scientific">Cyprideis torosa</name>
    <dbReference type="NCBI Taxonomy" id="163714"/>
    <lineage>
        <taxon>Eukaryota</taxon>
        <taxon>Metazoa</taxon>
        <taxon>Ecdysozoa</taxon>
        <taxon>Arthropoda</taxon>
        <taxon>Crustacea</taxon>
        <taxon>Oligostraca</taxon>
        <taxon>Ostracoda</taxon>
        <taxon>Podocopa</taxon>
        <taxon>Podocopida</taxon>
        <taxon>Cytherocopina</taxon>
        <taxon>Cytheroidea</taxon>
        <taxon>Cytherideidae</taxon>
        <taxon>Cyprideis</taxon>
    </lineage>
</organism>
<dbReference type="SUPFAM" id="SSF51905">
    <property type="entry name" value="FAD/NAD(P)-binding domain"/>
    <property type="match status" value="1"/>
</dbReference>
<dbReference type="AlphaFoldDB" id="A0A7R8W8U5"/>
<evidence type="ECO:0000256" key="11">
    <source>
        <dbReference type="ARBA" id="ARBA00052986"/>
    </source>
</evidence>
<keyword evidence="6" id="KW-0809">Transit peptide</keyword>
<evidence type="ECO:0000256" key="8">
    <source>
        <dbReference type="ARBA" id="ARBA00023128"/>
    </source>
</evidence>
<accession>A0A7R8W8U5</accession>
<evidence type="ECO:0000256" key="14">
    <source>
        <dbReference type="ARBA" id="ARBA00066447"/>
    </source>
</evidence>
<dbReference type="OrthoDB" id="5376590at2759"/>
<comment type="function">
    <text evidence="12">Catalyzes the oxidation of hydrogen sulfide with the help of a quinone, such as ubiquinone-10, giving rise to thiosulfate and ultimately to sulfane (molecular sulfur) atoms. Requires an additional electron acceptor; can use sulfite, sulfide or cyanide (in vitro). It is believed the in vivo electron acceptor is glutathione.</text>
</comment>
<evidence type="ECO:0000256" key="3">
    <source>
        <dbReference type="ARBA" id="ARBA00022630"/>
    </source>
</evidence>
<evidence type="ECO:0000256" key="10">
    <source>
        <dbReference type="ARBA" id="ARBA00052810"/>
    </source>
</evidence>
<evidence type="ECO:0000256" key="1">
    <source>
        <dbReference type="ARBA" id="ARBA00001974"/>
    </source>
</evidence>
<evidence type="ECO:0000256" key="13">
    <source>
        <dbReference type="ARBA" id="ARBA00060891"/>
    </source>
</evidence>
<comment type="subcellular location">
    <subcellularLocation>
        <location evidence="2">Mitochondrion</location>
    </subcellularLocation>
</comment>
<evidence type="ECO:0000256" key="7">
    <source>
        <dbReference type="ARBA" id="ARBA00023002"/>
    </source>
</evidence>
<evidence type="ECO:0000256" key="16">
    <source>
        <dbReference type="ARBA" id="ARBA00082958"/>
    </source>
</evidence>
<dbReference type="EMBL" id="OB661024">
    <property type="protein sequence ID" value="CAD7227071.1"/>
    <property type="molecule type" value="Genomic_DNA"/>
</dbReference>
<evidence type="ECO:0000256" key="4">
    <source>
        <dbReference type="ARBA" id="ARBA00022719"/>
    </source>
</evidence>
<sequence length="442" mass="49082">FSFPQNTTMRLLSSRSVLLQQARRYASSDSHCKLLVVGGGAGGCATAAKFAGKLKKDVVILEPAATHYYQPLWTMVGGGFKNFRQSGKEMGTVLPSKATWIRDKAVEFRPEENVVVTGKGQKISYDYMVVAMGIQLNYGKIEGLLPALEHDPRVCSNFSPFYVTKTYPAIQNLKEGRAIFTFPNTSVKCAGAPQKIMYIAEWRLKQAGKRDNVEVVYMTSLPVIFGVKKYAAILSGIAEERNIKVKNRRNLISVNHEKSEATFELLDEPGKTETLEYNLLHVTPPMSAPEVLKNCTAKGFVDQAGFLNVDQITLRHKQYSNVFGIGDCTSVPTAKTAAAVAGQVGVLAANLKSVMKDGSPLKQYDGYTSCPLVVGYNKCILAEFDFNLEPLETFPIDQGKPRWAYFIMKKDFMAPLYWHLLCRGFWNGPGIFRKMLHLGLSK</sequence>
<name>A0A7R8W8U5_9CRUS</name>
<comment type="cofactor">
    <cofactor evidence="1">
        <name>FAD</name>
        <dbReference type="ChEBI" id="CHEBI:57692"/>
    </cofactor>
</comment>
<dbReference type="FunFam" id="3.50.50.60:FF:000034">
    <property type="entry name" value="sulfide:quinone oxidoreductase, mitochondrial"/>
    <property type="match status" value="1"/>
</dbReference>
<feature type="domain" description="FAD/NAD(P)-binding" evidence="17">
    <location>
        <begin position="33"/>
        <end position="338"/>
    </location>
</feature>
<evidence type="ECO:0000259" key="17">
    <source>
        <dbReference type="Pfam" id="PF07992"/>
    </source>
</evidence>
<evidence type="ECO:0000256" key="15">
    <source>
        <dbReference type="ARBA" id="ARBA00070160"/>
    </source>
</evidence>
<reference evidence="18" key="1">
    <citation type="submission" date="2020-11" db="EMBL/GenBank/DDBJ databases">
        <authorList>
            <person name="Tran Van P."/>
        </authorList>
    </citation>
    <scope>NUCLEOTIDE SEQUENCE</scope>
</reference>
<dbReference type="GO" id="GO:0005739">
    <property type="term" value="C:mitochondrion"/>
    <property type="evidence" value="ECO:0007669"/>
    <property type="project" value="UniProtKB-SubCell"/>
</dbReference>
<dbReference type="GO" id="GO:0070221">
    <property type="term" value="P:sulfide oxidation, using sulfide:quinone oxidoreductase"/>
    <property type="evidence" value="ECO:0007669"/>
    <property type="project" value="TreeGrafter"/>
</dbReference>
<evidence type="ECO:0000256" key="2">
    <source>
        <dbReference type="ARBA" id="ARBA00004173"/>
    </source>
</evidence>
<feature type="non-terminal residue" evidence="18">
    <location>
        <position position="1"/>
    </location>
</feature>
<comment type="catalytic activity">
    <reaction evidence="9">
        <text>ubiquinone-10 + hydrogen sulfide + sulfite + 2 H(+) = ubiquinol-10 + thiosulfate</text>
        <dbReference type="Rhea" id="RHEA:38359"/>
        <dbReference type="ChEBI" id="CHEBI:15378"/>
        <dbReference type="ChEBI" id="CHEBI:17359"/>
        <dbReference type="ChEBI" id="CHEBI:29919"/>
        <dbReference type="ChEBI" id="CHEBI:33542"/>
        <dbReference type="ChEBI" id="CHEBI:46245"/>
        <dbReference type="ChEBI" id="CHEBI:64183"/>
    </reaction>
    <physiologicalReaction direction="left-to-right" evidence="9">
        <dbReference type="Rhea" id="RHEA:38360"/>
    </physiologicalReaction>
</comment>
<comment type="similarity">
    <text evidence="13">Belongs to the SQRD family.</text>
</comment>
<keyword evidence="4" id="KW-0874">Quinone</keyword>
<protein>
    <recommendedName>
        <fullName evidence="15">Sulfide:quinone oxidoreductase, mitochondrial</fullName>
        <ecNumber evidence="14">1.8.5.8</ecNumber>
    </recommendedName>
    <alternativeName>
        <fullName evidence="16">Sulfide quinone oxidoreductase</fullName>
    </alternativeName>
</protein>
<keyword evidence="3" id="KW-0285">Flavoprotein</keyword>
<gene>
    <name evidence="18" type="ORF">CTOB1V02_LOCUS4980</name>
</gene>
<evidence type="ECO:0000256" key="9">
    <source>
        <dbReference type="ARBA" id="ARBA00051038"/>
    </source>
</evidence>
<evidence type="ECO:0000256" key="6">
    <source>
        <dbReference type="ARBA" id="ARBA00022946"/>
    </source>
</evidence>
<dbReference type="GO" id="GO:0071949">
    <property type="term" value="F:FAD binding"/>
    <property type="evidence" value="ECO:0007669"/>
    <property type="project" value="TreeGrafter"/>
</dbReference>
<dbReference type="InterPro" id="IPR015904">
    <property type="entry name" value="Sulphide_quinone_reductase"/>
</dbReference>
<comment type="catalytic activity">
    <reaction evidence="10">
        <text>ubiquinone-10 + hydrogen sulfide + glutathione + H(+) = S-sulfanylglutathione + ubiquinol-10</text>
        <dbReference type="Rhea" id="RHEA:62608"/>
        <dbReference type="ChEBI" id="CHEBI:15378"/>
        <dbReference type="ChEBI" id="CHEBI:29919"/>
        <dbReference type="ChEBI" id="CHEBI:46245"/>
        <dbReference type="ChEBI" id="CHEBI:57925"/>
        <dbReference type="ChEBI" id="CHEBI:58905"/>
        <dbReference type="ChEBI" id="CHEBI:64183"/>
    </reaction>
    <physiologicalReaction direction="left-to-right" evidence="10">
        <dbReference type="Rhea" id="RHEA:62609"/>
    </physiologicalReaction>
</comment>
<dbReference type="InterPro" id="IPR023753">
    <property type="entry name" value="FAD/NAD-binding_dom"/>
</dbReference>
<proteinExistence type="inferred from homology"/>
<dbReference type="Gene3D" id="3.50.50.60">
    <property type="entry name" value="FAD/NAD(P)-binding domain"/>
    <property type="match status" value="2"/>
</dbReference>
<dbReference type="InterPro" id="IPR036188">
    <property type="entry name" value="FAD/NAD-bd_sf"/>
</dbReference>
<keyword evidence="7" id="KW-0560">Oxidoreductase</keyword>
<dbReference type="PANTHER" id="PTHR10632:SF2">
    <property type="entry name" value="SULFIDE:QUINONE OXIDOREDUCTASE, MITOCHONDRIAL"/>
    <property type="match status" value="1"/>
</dbReference>
<evidence type="ECO:0000313" key="18">
    <source>
        <dbReference type="EMBL" id="CAD7227071.1"/>
    </source>
</evidence>
<dbReference type="GO" id="GO:0070224">
    <property type="term" value="F:sulfide:quinone oxidoreductase activity"/>
    <property type="evidence" value="ECO:0007669"/>
    <property type="project" value="TreeGrafter"/>
</dbReference>
<comment type="catalytic activity">
    <reaction evidence="11">
        <text>a quinone + hydrogen sulfide + glutathione + H(+) = S-sulfanylglutathione + a quinol</text>
        <dbReference type="Rhea" id="RHEA:55156"/>
        <dbReference type="ChEBI" id="CHEBI:15378"/>
        <dbReference type="ChEBI" id="CHEBI:24646"/>
        <dbReference type="ChEBI" id="CHEBI:29919"/>
        <dbReference type="ChEBI" id="CHEBI:57925"/>
        <dbReference type="ChEBI" id="CHEBI:58905"/>
        <dbReference type="ChEBI" id="CHEBI:132124"/>
        <dbReference type="EC" id="1.8.5.8"/>
    </reaction>
    <physiologicalReaction direction="left-to-right" evidence="11">
        <dbReference type="Rhea" id="RHEA:55157"/>
    </physiologicalReaction>
</comment>
<keyword evidence="5" id="KW-0274">FAD</keyword>
<keyword evidence="8" id="KW-0496">Mitochondrion</keyword>
<evidence type="ECO:0000256" key="12">
    <source>
        <dbReference type="ARBA" id="ARBA00059167"/>
    </source>
</evidence>
<dbReference type="GO" id="GO:0048038">
    <property type="term" value="F:quinone binding"/>
    <property type="evidence" value="ECO:0007669"/>
    <property type="project" value="UniProtKB-KW"/>
</dbReference>
<dbReference type="PANTHER" id="PTHR10632">
    <property type="entry name" value="SULFIDE:QUINONE OXIDOREDUCTASE"/>
    <property type="match status" value="1"/>
</dbReference>
<evidence type="ECO:0000256" key="5">
    <source>
        <dbReference type="ARBA" id="ARBA00022827"/>
    </source>
</evidence>
<dbReference type="GO" id="GO:0106436">
    <property type="term" value="F:glutathione-dependent sulfide quinone oxidoreductase activity"/>
    <property type="evidence" value="ECO:0007669"/>
    <property type="project" value="UniProtKB-EC"/>
</dbReference>
<dbReference type="Pfam" id="PF07992">
    <property type="entry name" value="Pyr_redox_2"/>
    <property type="match status" value="1"/>
</dbReference>
<dbReference type="EC" id="1.8.5.8" evidence="14"/>